<dbReference type="PANTHER" id="PTHR23088:SF27">
    <property type="entry name" value="DEAMINATED GLUTATHIONE AMIDASE"/>
    <property type="match status" value="1"/>
</dbReference>
<dbReference type="Proteomes" id="UP000275461">
    <property type="component" value="Unassembled WGS sequence"/>
</dbReference>
<dbReference type="RefSeq" id="WP_121441747.1">
    <property type="nucleotide sequence ID" value="NZ_RCDA01000001.1"/>
</dbReference>
<dbReference type="GO" id="GO:0016811">
    <property type="term" value="F:hydrolase activity, acting on carbon-nitrogen (but not peptide) bonds, in linear amides"/>
    <property type="evidence" value="ECO:0007669"/>
    <property type="project" value="InterPro"/>
</dbReference>
<dbReference type="OrthoDB" id="9811121at2"/>
<keyword evidence="5" id="KW-1185">Reference proteome</keyword>
<accession>A0A498CDG4</accession>
<reference evidence="4 5" key="1">
    <citation type="submission" date="2018-10" db="EMBL/GenBank/DDBJ databases">
        <title>Genomic Encyclopedia of Type Strains, Phase IV (KMG-IV): sequencing the most valuable type-strain genomes for metagenomic binning, comparative biology and taxonomic classification.</title>
        <authorList>
            <person name="Goeker M."/>
        </authorList>
    </citation>
    <scope>NUCLEOTIDE SEQUENCE [LARGE SCALE GENOMIC DNA]</scope>
    <source>
        <strain evidence="4 5">DSM 12769</strain>
    </source>
</reference>
<evidence type="ECO:0000256" key="1">
    <source>
        <dbReference type="ARBA" id="ARBA00010613"/>
    </source>
</evidence>
<comment type="caution">
    <text evidence="4">The sequence shown here is derived from an EMBL/GenBank/DDBJ whole genome shotgun (WGS) entry which is preliminary data.</text>
</comment>
<dbReference type="InterPro" id="IPR003010">
    <property type="entry name" value="C-N_Hydrolase"/>
</dbReference>
<name>A0A498CDG4_9GAMM</name>
<evidence type="ECO:0000259" key="3">
    <source>
        <dbReference type="PROSITE" id="PS50263"/>
    </source>
</evidence>
<dbReference type="PANTHER" id="PTHR23088">
    <property type="entry name" value="NITRILASE-RELATED"/>
    <property type="match status" value="1"/>
</dbReference>
<dbReference type="SUPFAM" id="SSF56317">
    <property type="entry name" value="Carbon-nitrogen hydrolase"/>
    <property type="match status" value="1"/>
</dbReference>
<evidence type="ECO:0000256" key="2">
    <source>
        <dbReference type="ARBA" id="ARBA00022801"/>
    </source>
</evidence>
<gene>
    <name evidence="4" type="ORF">DFR31_1266</name>
</gene>
<evidence type="ECO:0000313" key="4">
    <source>
        <dbReference type="EMBL" id="RLK51330.1"/>
    </source>
</evidence>
<dbReference type="Gene3D" id="3.60.110.10">
    <property type="entry name" value="Carbon-nitrogen hydrolase"/>
    <property type="match status" value="1"/>
</dbReference>
<feature type="domain" description="CN hydrolase" evidence="3">
    <location>
        <begin position="9"/>
        <end position="257"/>
    </location>
</feature>
<protein>
    <submittedName>
        <fullName evidence="4">Nitrilase</fullName>
    </submittedName>
</protein>
<keyword evidence="2" id="KW-0378">Hydrolase</keyword>
<comment type="similarity">
    <text evidence="1">Belongs to the carbon-nitrogen hydrolase superfamily. NIT1/NIT2 family.</text>
</comment>
<sequence length="275" mass="29960">MAIEDDKRVRAAAIQMVSGPNLAGNLAEAERLVAQAAERGARLVVLPENFALMGRREADKLDVAEEEGSGPIQDLLAKLAIRHRVHLVAGTIPLRNGTPGKVRAACLLFGPDGRRLARYDKIHLFDVGVSDSEAYRESDTLEAGRRPVVVDTELGRIGLAVCYDVRFPELFRGMAEQGMEILALPSAFTAVTGAAHWRTLVTARAIENLCFVVAPDQGGRHASGRETHGDSLIVDPWGIVLDSRAKGAGVVVADLDLQRQAEIRRRFPVLEHRRI</sequence>
<proteinExistence type="inferred from homology"/>
<dbReference type="EMBL" id="RCDA01000001">
    <property type="protein sequence ID" value="RLK51330.1"/>
    <property type="molecule type" value="Genomic_DNA"/>
</dbReference>
<dbReference type="InterPro" id="IPR036526">
    <property type="entry name" value="C-N_Hydrolase_sf"/>
</dbReference>
<dbReference type="AlphaFoldDB" id="A0A498CDG4"/>
<dbReference type="InterPro" id="IPR045254">
    <property type="entry name" value="Nit1/2_C-N_Hydrolase"/>
</dbReference>
<dbReference type="Pfam" id="PF00795">
    <property type="entry name" value="CN_hydrolase"/>
    <property type="match status" value="1"/>
</dbReference>
<dbReference type="PROSITE" id="PS50263">
    <property type="entry name" value="CN_HYDROLASE"/>
    <property type="match status" value="1"/>
</dbReference>
<dbReference type="CDD" id="cd07572">
    <property type="entry name" value="nit"/>
    <property type="match status" value="1"/>
</dbReference>
<dbReference type="InterPro" id="IPR001110">
    <property type="entry name" value="UPF0012_CS"/>
</dbReference>
<evidence type="ECO:0000313" key="5">
    <source>
        <dbReference type="Proteomes" id="UP000275461"/>
    </source>
</evidence>
<organism evidence="4 5">
    <name type="scientific">Alkalispirillum mobile</name>
    <dbReference type="NCBI Taxonomy" id="85925"/>
    <lineage>
        <taxon>Bacteria</taxon>
        <taxon>Pseudomonadati</taxon>
        <taxon>Pseudomonadota</taxon>
        <taxon>Gammaproteobacteria</taxon>
        <taxon>Chromatiales</taxon>
        <taxon>Ectothiorhodospiraceae</taxon>
        <taxon>Alkalispirillum</taxon>
    </lineage>
</organism>
<dbReference type="PROSITE" id="PS01227">
    <property type="entry name" value="UPF0012"/>
    <property type="match status" value="1"/>
</dbReference>